<dbReference type="AlphaFoldDB" id="A0AAN6V818"/>
<dbReference type="GO" id="GO:0015934">
    <property type="term" value="C:large ribosomal subunit"/>
    <property type="evidence" value="ECO:0007669"/>
    <property type="project" value="InterPro"/>
</dbReference>
<reference evidence="10" key="2">
    <citation type="submission" date="2023-05" db="EMBL/GenBank/DDBJ databases">
        <authorList>
            <consortium name="Lawrence Berkeley National Laboratory"/>
            <person name="Steindorff A."/>
            <person name="Hensen N."/>
            <person name="Bonometti L."/>
            <person name="Westerberg I."/>
            <person name="Brannstrom I.O."/>
            <person name="Guillou S."/>
            <person name="Cros-Aarteil S."/>
            <person name="Calhoun S."/>
            <person name="Haridas S."/>
            <person name="Kuo A."/>
            <person name="Mondo S."/>
            <person name="Pangilinan J."/>
            <person name="Riley R."/>
            <person name="Labutti K."/>
            <person name="Andreopoulos B."/>
            <person name="Lipzen A."/>
            <person name="Chen C."/>
            <person name="Yanf M."/>
            <person name="Daum C."/>
            <person name="Ng V."/>
            <person name="Clum A."/>
            <person name="Ohm R."/>
            <person name="Martin F."/>
            <person name="Silar P."/>
            <person name="Natvig D."/>
            <person name="Lalanne C."/>
            <person name="Gautier V."/>
            <person name="Ament-Velasquez S.L."/>
            <person name="Kruys A."/>
            <person name="Hutchinson M.I."/>
            <person name="Powell A.J."/>
            <person name="Barry K."/>
            <person name="Miller A.N."/>
            <person name="Grigoriev I.V."/>
            <person name="Debuchy R."/>
            <person name="Gladieux P."/>
            <person name="Thoren M.H."/>
            <person name="Johannesson H."/>
        </authorList>
    </citation>
    <scope>NUCLEOTIDE SEQUENCE</scope>
    <source>
        <strain evidence="10">CBS 141.50</strain>
    </source>
</reference>
<evidence type="ECO:0000259" key="9">
    <source>
        <dbReference type="Pfam" id="PF00327"/>
    </source>
</evidence>
<dbReference type="InterPro" id="IPR005996">
    <property type="entry name" value="Ribosomal_uL30_bac-type"/>
</dbReference>
<dbReference type="PANTHER" id="PTHR15892">
    <property type="entry name" value="MITOCHONDRIAL RIBOSOMAL PROTEIN L30"/>
    <property type="match status" value="1"/>
</dbReference>
<comment type="subcellular location">
    <subcellularLocation>
        <location evidence="1">Mitochondrion</location>
    </subcellularLocation>
</comment>
<evidence type="ECO:0000256" key="1">
    <source>
        <dbReference type="ARBA" id="ARBA00004173"/>
    </source>
</evidence>
<feature type="domain" description="Large ribosomal subunit protein uL30-like ferredoxin-like fold" evidence="9">
    <location>
        <begin position="4"/>
        <end position="54"/>
    </location>
</feature>
<name>A0AAN6V818_9PEZI</name>
<dbReference type="Gene3D" id="3.30.1390.20">
    <property type="entry name" value="Ribosomal protein L30, ferredoxin-like fold domain"/>
    <property type="match status" value="1"/>
</dbReference>
<dbReference type="Pfam" id="PF00327">
    <property type="entry name" value="Ribosomal_L30"/>
    <property type="match status" value="1"/>
</dbReference>
<evidence type="ECO:0000256" key="2">
    <source>
        <dbReference type="ARBA" id="ARBA00007594"/>
    </source>
</evidence>
<dbReference type="SUPFAM" id="SSF55129">
    <property type="entry name" value="Ribosomal protein L30p/L7e"/>
    <property type="match status" value="1"/>
</dbReference>
<comment type="caution">
    <text evidence="10">The sequence shown here is derived from an EMBL/GenBank/DDBJ whole genome shotgun (WGS) entry which is preliminary data.</text>
</comment>
<accession>A0AAN6V818</accession>
<evidence type="ECO:0000256" key="8">
    <source>
        <dbReference type="RuleBase" id="RU003734"/>
    </source>
</evidence>
<dbReference type="PANTHER" id="PTHR15892:SF2">
    <property type="entry name" value="LARGE RIBOSOMAL SUBUNIT PROTEIN UL30M"/>
    <property type="match status" value="1"/>
</dbReference>
<reference evidence="10" key="1">
    <citation type="journal article" date="2023" name="Mol. Phylogenet. Evol.">
        <title>Genome-scale phylogeny and comparative genomics of the fungal order Sordariales.</title>
        <authorList>
            <person name="Hensen N."/>
            <person name="Bonometti L."/>
            <person name="Westerberg I."/>
            <person name="Brannstrom I.O."/>
            <person name="Guillou S."/>
            <person name="Cros-Aarteil S."/>
            <person name="Calhoun S."/>
            <person name="Haridas S."/>
            <person name="Kuo A."/>
            <person name="Mondo S."/>
            <person name="Pangilinan J."/>
            <person name="Riley R."/>
            <person name="LaButti K."/>
            <person name="Andreopoulos B."/>
            <person name="Lipzen A."/>
            <person name="Chen C."/>
            <person name="Yan M."/>
            <person name="Daum C."/>
            <person name="Ng V."/>
            <person name="Clum A."/>
            <person name="Steindorff A."/>
            <person name="Ohm R.A."/>
            <person name="Martin F."/>
            <person name="Silar P."/>
            <person name="Natvig D.O."/>
            <person name="Lalanne C."/>
            <person name="Gautier V."/>
            <person name="Ament-Velasquez S.L."/>
            <person name="Kruys A."/>
            <person name="Hutchinson M.I."/>
            <person name="Powell A.J."/>
            <person name="Barry K."/>
            <person name="Miller A.N."/>
            <person name="Grigoriev I.V."/>
            <person name="Debuchy R."/>
            <person name="Gladieux P."/>
            <person name="Hiltunen Thoren M."/>
            <person name="Johannesson H."/>
        </authorList>
    </citation>
    <scope>NUCLEOTIDE SEQUENCE</scope>
    <source>
        <strain evidence="10">CBS 141.50</strain>
    </source>
</reference>
<dbReference type="GO" id="GO:0003735">
    <property type="term" value="F:structural constituent of ribosome"/>
    <property type="evidence" value="ECO:0007669"/>
    <property type="project" value="InterPro"/>
</dbReference>
<keyword evidence="5 8" id="KW-0687">Ribonucleoprotein</keyword>
<evidence type="ECO:0000256" key="7">
    <source>
        <dbReference type="ARBA" id="ARBA00037226"/>
    </source>
</evidence>
<dbReference type="InterPro" id="IPR018038">
    <property type="entry name" value="Ribosomal_uL30_CS"/>
</dbReference>
<dbReference type="InterPro" id="IPR036919">
    <property type="entry name" value="Ribo_uL30_ferredoxin-like_sf"/>
</dbReference>
<proteinExistence type="inferred from homology"/>
<dbReference type="NCBIfam" id="TIGR01308">
    <property type="entry name" value="rpmD_bact"/>
    <property type="match status" value="1"/>
</dbReference>
<keyword evidence="11" id="KW-1185">Reference proteome</keyword>
<keyword evidence="3 8" id="KW-0689">Ribosomal protein</keyword>
<evidence type="ECO:0000313" key="11">
    <source>
        <dbReference type="Proteomes" id="UP001302676"/>
    </source>
</evidence>
<dbReference type="Proteomes" id="UP001302676">
    <property type="component" value="Unassembled WGS sequence"/>
</dbReference>
<evidence type="ECO:0000256" key="6">
    <source>
        <dbReference type="ARBA" id="ARBA00035281"/>
    </source>
</evidence>
<dbReference type="FunFam" id="3.30.1390.20:FF:000010">
    <property type="entry name" value="Large subunit ribosomal protein L30"/>
    <property type="match status" value="1"/>
</dbReference>
<dbReference type="GO" id="GO:0006412">
    <property type="term" value="P:translation"/>
    <property type="evidence" value="ECO:0007669"/>
    <property type="project" value="InterPro"/>
</dbReference>
<keyword evidence="4" id="KW-0496">Mitochondrion</keyword>
<dbReference type="EMBL" id="MU853561">
    <property type="protein sequence ID" value="KAK4146442.1"/>
    <property type="molecule type" value="Genomic_DNA"/>
</dbReference>
<gene>
    <name evidence="10" type="ORF">C8A04DRAFT_9714</name>
</gene>
<evidence type="ECO:0000256" key="4">
    <source>
        <dbReference type="ARBA" id="ARBA00023128"/>
    </source>
</evidence>
<evidence type="ECO:0000313" key="10">
    <source>
        <dbReference type="EMBL" id="KAK4146442.1"/>
    </source>
</evidence>
<dbReference type="GO" id="GO:0005739">
    <property type="term" value="C:mitochondrion"/>
    <property type="evidence" value="ECO:0007669"/>
    <property type="project" value="UniProtKB-SubCell"/>
</dbReference>
<sequence length="105" mass="11699">MSFFKITLHRSFIGMPKRTRGVLAALGLHRRGQLVFQPVSADIAGMIMKVKELVKVEEVDRALTKQEVYAQRAPEPGFWIESFGASRRAADGLEVGKGEEGEVRL</sequence>
<evidence type="ECO:0000256" key="5">
    <source>
        <dbReference type="ARBA" id="ARBA00023274"/>
    </source>
</evidence>
<dbReference type="CDD" id="cd01658">
    <property type="entry name" value="Ribosomal_L30"/>
    <property type="match status" value="1"/>
</dbReference>
<protein>
    <recommendedName>
        <fullName evidence="6">Large ribosomal subunit protein uL30m</fullName>
    </recommendedName>
</protein>
<dbReference type="PROSITE" id="PS00634">
    <property type="entry name" value="RIBOSOMAL_L30"/>
    <property type="match status" value="1"/>
</dbReference>
<comment type="function">
    <text evidence="7">Component of the mitochondrial ribosome (mitoribosome), a dedicated translation machinery responsible for the synthesis of mitochondrial genome-encoded proteins, including at least some of the essential transmembrane subunits of the mitochondrial respiratory chain. The mitoribosomes are attached to the mitochondrial inner membrane and translation products are cotranslationally integrated into the membrane.</text>
</comment>
<comment type="similarity">
    <text evidence="2 8">Belongs to the universal ribosomal protein uL30 family.</text>
</comment>
<evidence type="ECO:0000256" key="3">
    <source>
        <dbReference type="ARBA" id="ARBA00022980"/>
    </source>
</evidence>
<organism evidence="10 11">
    <name type="scientific">Dichotomopilus funicola</name>
    <dbReference type="NCBI Taxonomy" id="1934379"/>
    <lineage>
        <taxon>Eukaryota</taxon>
        <taxon>Fungi</taxon>
        <taxon>Dikarya</taxon>
        <taxon>Ascomycota</taxon>
        <taxon>Pezizomycotina</taxon>
        <taxon>Sordariomycetes</taxon>
        <taxon>Sordariomycetidae</taxon>
        <taxon>Sordariales</taxon>
        <taxon>Chaetomiaceae</taxon>
        <taxon>Dichotomopilus</taxon>
    </lineage>
</organism>
<dbReference type="InterPro" id="IPR016082">
    <property type="entry name" value="Ribosomal_uL30_ferredoxin-like"/>
</dbReference>
<dbReference type="RefSeq" id="XP_062639813.1">
    <property type="nucleotide sequence ID" value="XM_062785593.1"/>
</dbReference>
<dbReference type="GeneID" id="87822206"/>